<keyword evidence="2" id="KW-0333">Golgi apparatus</keyword>
<evidence type="ECO:0000313" key="5">
    <source>
        <dbReference type="EMBL" id="MDT0350129.1"/>
    </source>
</evidence>
<evidence type="ECO:0000256" key="4">
    <source>
        <dbReference type="ARBA" id="ARBA00023136"/>
    </source>
</evidence>
<accession>A0ABU2NA21</accession>
<dbReference type="RefSeq" id="WP_311556154.1">
    <property type="nucleotide sequence ID" value="NZ_JAVREJ010000006.1"/>
</dbReference>
<comment type="caution">
    <text evidence="5">The sequence shown here is derived from an EMBL/GenBank/DDBJ whole genome shotgun (WGS) entry which is preliminary data.</text>
</comment>
<evidence type="ECO:0000256" key="1">
    <source>
        <dbReference type="ARBA" id="ARBA00004255"/>
    </source>
</evidence>
<dbReference type="Proteomes" id="UP001183202">
    <property type="component" value="Unassembled WGS sequence"/>
</dbReference>
<sequence length="215" mass="24043">MDRHWLAADFFLIAHDEFSGKLRISLELLCCGLVGGQLADLIVANRLAVEGGRVLVTDDRSEARDEVGDYVVESISRQTSTHSVRVWVETLQEVLYELIGRRLINDGVVRREQGGRQLMRRRPDRFPATDLLAAARPRLRLEHMLRTPQEFDLPGAILAVLVGAVGVETVLDPEIDRTAARELMTRLEENFPADLRALIEGVRAAAVAVSLTVRR</sequence>
<keyword evidence="6" id="KW-1185">Reference proteome</keyword>
<gene>
    <name evidence="5" type="ORF">RM445_11400</name>
</gene>
<dbReference type="EMBL" id="JAVREJ010000006">
    <property type="protein sequence ID" value="MDT0350129.1"/>
    <property type="molecule type" value="Genomic_DNA"/>
</dbReference>
<dbReference type="InterPro" id="IPR038261">
    <property type="entry name" value="GPP34-like_sf"/>
</dbReference>
<reference evidence="6" key="1">
    <citation type="submission" date="2023-07" db="EMBL/GenBank/DDBJ databases">
        <title>30 novel species of actinomycetes from the DSMZ collection.</title>
        <authorList>
            <person name="Nouioui I."/>
        </authorList>
    </citation>
    <scope>NUCLEOTIDE SEQUENCE [LARGE SCALE GENOMIC DNA]</scope>
    <source>
        <strain evidence="6">DSM 45834</strain>
    </source>
</reference>
<proteinExistence type="predicted"/>
<keyword evidence="3" id="KW-0446">Lipid-binding</keyword>
<dbReference type="Gene3D" id="1.10.3630.10">
    <property type="entry name" value="yeast vps74-n-term truncation variant domain like"/>
    <property type="match status" value="1"/>
</dbReference>
<evidence type="ECO:0000256" key="3">
    <source>
        <dbReference type="ARBA" id="ARBA00023121"/>
    </source>
</evidence>
<organism evidence="5 6">
    <name type="scientific">Pseudonocardia charpentierae</name>
    <dbReference type="NCBI Taxonomy" id="3075545"/>
    <lineage>
        <taxon>Bacteria</taxon>
        <taxon>Bacillati</taxon>
        <taxon>Actinomycetota</taxon>
        <taxon>Actinomycetes</taxon>
        <taxon>Pseudonocardiales</taxon>
        <taxon>Pseudonocardiaceae</taxon>
        <taxon>Pseudonocardia</taxon>
    </lineage>
</organism>
<dbReference type="InterPro" id="IPR008628">
    <property type="entry name" value="GPP34-like"/>
</dbReference>
<name>A0ABU2NA21_9PSEU</name>
<dbReference type="Pfam" id="PF05719">
    <property type="entry name" value="GPP34"/>
    <property type="match status" value="1"/>
</dbReference>
<comment type="subcellular location">
    <subcellularLocation>
        <location evidence="1">Golgi apparatus membrane</location>
        <topology evidence="1">Peripheral membrane protein</topology>
        <orientation evidence="1">Cytoplasmic side</orientation>
    </subcellularLocation>
</comment>
<evidence type="ECO:0000313" key="6">
    <source>
        <dbReference type="Proteomes" id="UP001183202"/>
    </source>
</evidence>
<evidence type="ECO:0000256" key="2">
    <source>
        <dbReference type="ARBA" id="ARBA00023034"/>
    </source>
</evidence>
<protein>
    <submittedName>
        <fullName evidence="5">GPP34 family phosphoprotein</fullName>
    </submittedName>
</protein>
<keyword evidence="4" id="KW-0472">Membrane</keyword>